<accession>A0A380CNA6</accession>
<dbReference type="EMBL" id="UGYW01000002">
    <property type="protein sequence ID" value="SUJ22686.1"/>
    <property type="molecule type" value="Genomic_DNA"/>
</dbReference>
<name>A0A380CNA6_SPHSI</name>
<dbReference type="GO" id="GO:0003676">
    <property type="term" value="F:nucleic acid binding"/>
    <property type="evidence" value="ECO:0007669"/>
    <property type="project" value="InterPro"/>
</dbReference>
<reference evidence="6 7" key="1">
    <citation type="submission" date="2018-06" db="EMBL/GenBank/DDBJ databases">
        <authorList>
            <consortium name="Pathogen Informatics"/>
            <person name="Doyle S."/>
        </authorList>
    </citation>
    <scope>NUCLEOTIDE SEQUENCE [LARGE SCALE GENOMIC DNA]</scope>
    <source>
        <strain evidence="6 7">NCTC11388</strain>
    </source>
</reference>
<organism evidence="6 7">
    <name type="scientific">Sphingobacterium spiritivorum</name>
    <name type="common">Flavobacterium spiritivorum</name>
    <dbReference type="NCBI Taxonomy" id="258"/>
    <lineage>
        <taxon>Bacteria</taxon>
        <taxon>Pseudomonadati</taxon>
        <taxon>Bacteroidota</taxon>
        <taxon>Sphingobacteriia</taxon>
        <taxon>Sphingobacteriales</taxon>
        <taxon>Sphingobacteriaceae</taxon>
        <taxon>Sphingobacterium</taxon>
    </lineage>
</organism>
<dbReference type="PROSITE" id="PS01284">
    <property type="entry name" value="TNASE_2"/>
    <property type="match status" value="1"/>
</dbReference>
<dbReference type="SMART" id="SM00318">
    <property type="entry name" value="SNc"/>
    <property type="match status" value="1"/>
</dbReference>
<dbReference type="SUPFAM" id="SSF50199">
    <property type="entry name" value="Staphylococcal nuclease"/>
    <property type="match status" value="1"/>
</dbReference>
<evidence type="ECO:0000256" key="4">
    <source>
        <dbReference type="SAM" id="SignalP"/>
    </source>
</evidence>
<sequence length="161" mass="18462">MKILLRCLPLFFIAFTSFADQSKRLETVPDQSYIVRRVIDGDTFVIEDGSSKGTKVRFIGIDAPESRNTGRKLIGYFGAESKKYLTERLKNKHVSLTFDVAKRDRYGRLLAYVYIDSVLLNAELVEKGYAVTMTVPPNVKYAAYFRELEQKARLHKAGLWK</sequence>
<dbReference type="PANTHER" id="PTHR12302">
    <property type="entry name" value="EBNA2 BINDING PROTEIN P100"/>
    <property type="match status" value="1"/>
</dbReference>
<keyword evidence="4" id="KW-0732">Signal</keyword>
<evidence type="ECO:0000256" key="3">
    <source>
        <dbReference type="ARBA" id="ARBA00022801"/>
    </source>
</evidence>
<feature type="signal peptide" evidence="4">
    <location>
        <begin position="1"/>
        <end position="19"/>
    </location>
</feature>
<evidence type="ECO:0000256" key="1">
    <source>
        <dbReference type="ARBA" id="ARBA00022722"/>
    </source>
</evidence>
<dbReference type="InterPro" id="IPR002071">
    <property type="entry name" value="Thermonucl_AS"/>
</dbReference>
<keyword evidence="3 6" id="KW-0378">Hydrolase</keyword>
<protein>
    <submittedName>
        <fullName evidence="6">Thermonuclease</fullName>
        <ecNumber evidence="6">3.1.31.1</ecNumber>
    </submittedName>
</protein>
<dbReference type="PROSITE" id="PS50830">
    <property type="entry name" value="TNASE_3"/>
    <property type="match status" value="1"/>
</dbReference>
<dbReference type="Pfam" id="PF00565">
    <property type="entry name" value="SNase"/>
    <property type="match status" value="1"/>
</dbReference>
<proteinExistence type="predicted"/>
<evidence type="ECO:0000256" key="2">
    <source>
        <dbReference type="ARBA" id="ARBA00022759"/>
    </source>
</evidence>
<dbReference type="AlphaFoldDB" id="A0A380CNA6"/>
<evidence type="ECO:0000313" key="7">
    <source>
        <dbReference type="Proteomes" id="UP000254893"/>
    </source>
</evidence>
<dbReference type="InterPro" id="IPR035437">
    <property type="entry name" value="SNase_OB-fold_sf"/>
</dbReference>
<dbReference type="EC" id="3.1.31.1" evidence="6"/>
<dbReference type="RefSeq" id="WP_115170843.1">
    <property type="nucleotide sequence ID" value="NZ_UGYW01000002.1"/>
</dbReference>
<feature type="chain" id="PRO_5016887166" evidence="4">
    <location>
        <begin position="20"/>
        <end position="161"/>
    </location>
</feature>
<gene>
    <name evidence="6" type="primary">nucH</name>
    <name evidence="6" type="ORF">NCTC11388_03252</name>
</gene>
<dbReference type="Proteomes" id="UP000254893">
    <property type="component" value="Unassembled WGS sequence"/>
</dbReference>
<feature type="domain" description="TNase-like" evidence="5">
    <location>
        <begin position="29"/>
        <end position="161"/>
    </location>
</feature>
<dbReference type="GO" id="GO:1990599">
    <property type="term" value="F:3' overhang single-stranded DNA endodeoxyribonuclease activity"/>
    <property type="evidence" value="ECO:0007669"/>
    <property type="project" value="UniProtKB-EC"/>
</dbReference>
<dbReference type="InterPro" id="IPR016071">
    <property type="entry name" value="Staphylococal_nuclease_OB-fold"/>
</dbReference>
<dbReference type="PANTHER" id="PTHR12302:SF3">
    <property type="entry name" value="SERINE_THREONINE-PROTEIN KINASE 31"/>
    <property type="match status" value="1"/>
</dbReference>
<evidence type="ECO:0000313" key="6">
    <source>
        <dbReference type="EMBL" id="SUJ22686.1"/>
    </source>
</evidence>
<keyword evidence="1" id="KW-0540">Nuclease</keyword>
<dbReference type="Gene3D" id="2.40.50.90">
    <property type="match status" value="1"/>
</dbReference>
<evidence type="ECO:0000259" key="5">
    <source>
        <dbReference type="PROSITE" id="PS50830"/>
    </source>
</evidence>
<keyword evidence="2" id="KW-0255">Endonuclease</keyword>